<keyword evidence="5 10" id="KW-0256">Endoplasmic reticulum</keyword>
<organism evidence="11">
    <name type="scientific">Aplanochytrium stocchinoi</name>
    <dbReference type="NCBI Taxonomy" id="215587"/>
    <lineage>
        <taxon>Eukaryota</taxon>
        <taxon>Sar</taxon>
        <taxon>Stramenopiles</taxon>
        <taxon>Bigyra</taxon>
        <taxon>Labyrinthulomycetes</taxon>
        <taxon>Thraustochytrida</taxon>
        <taxon>Thraustochytriidae</taxon>
        <taxon>Aplanochytrium</taxon>
    </lineage>
</organism>
<keyword evidence="3 10" id="KW-0813">Transport</keyword>
<evidence type="ECO:0000313" key="11">
    <source>
        <dbReference type="EMBL" id="CAE0433844.1"/>
    </source>
</evidence>
<sequence>MSGLGFCCVECGSDKNGSKAYIEYSKGTLKLKRCVDCGNLVDKYVEFEWLLIIIDMMLLRLPPFRHVLRNVEISKSRYIKFFFLGILMRFYVQLFLLTKLKTYAQLERDWGFLLIITSQLLFVTLVEHVLIFSILFYLVKTYVSPETLKMHLLKAAILSNYCITINVPMTIWETPTSFVRISEILVLAWLILAIKAITEPHTSWNAVVMAVLIPFVLGFMMRVVLLNFLLPIE</sequence>
<proteinExistence type="inferred from homology"/>
<evidence type="ECO:0000256" key="2">
    <source>
        <dbReference type="ARBA" id="ARBA00009187"/>
    </source>
</evidence>
<keyword evidence="8 10" id="KW-0443">Lipid metabolism</keyword>
<evidence type="ECO:0000256" key="6">
    <source>
        <dbReference type="ARBA" id="ARBA00022989"/>
    </source>
</evidence>
<dbReference type="GO" id="GO:0006665">
    <property type="term" value="P:sphingolipid metabolic process"/>
    <property type="evidence" value="ECO:0007669"/>
    <property type="project" value="UniProtKB-UniRule"/>
</dbReference>
<evidence type="ECO:0000256" key="3">
    <source>
        <dbReference type="ARBA" id="ARBA00022448"/>
    </source>
</evidence>
<keyword evidence="9 10" id="KW-0472">Membrane</keyword>
<evidence type="ECO:0000256" key="4">
    <source>
        <dbReference type="ARBA" id="ARBA00022692"/>
    </source>
</evidence>
<gene>
    <name evidence="11" type="ORF">ASTO00021_LOCUS4159</name>
</gene>
<evidence type="ECO:0000256" key="5">
    <source>
        <dbReference type="ARBA" id="ARBA00022824"/>
    </source>
</evidence>
<protein>
    <recommendedName>
        <fullName evidence="10">Protein ARV</fullName>
    </recommendedName>
</protein>
<evidence type="ECO:0000256" key="1">
    <source>
        <dbReference type="ARBA" id="ARBA00004477"/>
    </source>
</evidence>
<dbReference type="EMBL" id="HBIN01005730">
    <property type="protein sequence ID" value="CAE0433844.1"/>
    <property type="molecule type" value="Transcribed_RNA"/>
</dbReference>
<reference evidence="11" key="1">
    <citation type="submission" date="2021-01" db="EMBL/GenBank/DDBJ databases">
        <authorList>
            <person name="Corre E."/>
            <person name="Pelletier E."/>
            <person name="Niang G."/>
            <person name="Scheremetjew M."/>
            <person name="Finn R."/>
            <person name="Kale V."/>
            <person name="Holt S."/>
            <person name="Cochrane G."/>
            <person name="Meng A."/>
            <person name="Brown T."/>
            <person name="Cohen L."/>
        </authorList>
    </citation>
    <scope>NUCLEOTIDE SEQUENCE</scope>
    <source>
        <strain evidence="11">GSBS06</strain>
    </source>
</reference>
<dbReference type="Pfam" id="PF04161">
    <property type="entry name" value="Arv1"/>
    <property type="match status" value="1"/>
</dbReference>
<evidence type="ECO:0000256" key="8">
    <source>
        <dbReference type="ARBA" id="ARBA00023098"/>
    </source>
</evidence>
<accession>A0A7S3LK37</accession>
<dbReference type="GO" id="GO:0032366">
    <property type="term" value="P:intracellular sterol transport"/>
    <property type="evidence" value="ECO:0007669"/>
    <property type="project" value="UniProtKB-UniRule"/>
</dbReference>
<feature type="transmembrane region" description="Helical" evidence="10">
    <location>
        <begin position="206"/>
        <end position="230"/>
    </location>
</feature>
<dbReference type="GO" id="GO:0005789">
    <property type="term" value="C:endoplasmic reticulum membrane"/>
    <property type="evidence" value="ECO:0007669"/>
    <property type="project" value="UniProtKB-SubCell"/>
</dbReference>
<dbReference type="InterPro" id="IPR007290">
    <property type="entry name" value="Arv1"/>
</dbReference>
<feature type="transmembrane region" description="Helical" evidence="10">
    <location>
        <begin position="110"/>
        <end position="139"/>
    </location>
</feature>
<dbReference type="PANTHER" id="PTHR14467">
    <property type="entry name" value="ARV1"/>
    <property type="match status" value="1"/>
</dbReference>
<evidence type="ECO:0000256" key="10">
    <source>
        <dbReference type="RuleBase" id="RU368065"/>
    </source>
</evidence>
<feature type="transmembrane region" description="Helical" evidence="10">
    <location>
        <begin position="177"/>
        <end position="194"/>
    </location>
</feature>
<comment type="similarity">
    <text evidence="2 10">Belongs to the ARV1 family.</text>
</comment>
<feature type="transmembrane region" description="Helical" evidence="10">
    <location>
        <begin position="80"/>
        <end position="98"/>
    </location>
</feature>
<keyword evidence="10" id="KW-0746">Sphingolipid metabolism</keyword>
<dbReference type="GO" id="GO:0032541">
    <property type="term" value="C:cortical endoplasmic reticulum"/>
    <property type="evidence" value="ECO:0007669"/>
    <property type="project" value="TreeGrafter"/>
</dbReference>
<keyword evidence="7 10" id="KW-0445">Lipid transport</keyword>
<dbReference type="GO" id="GO:0097036">
    <property type="term" value="P:regulation of plasma membrane sterol distribution"/>
    <property type="evidence" value="ECO:0007669"/>
    <property type="project" value="UniProtKB-UniRule"/>
</dbReference>
<evidence type="ECO:0000256" key="7">
    <source>
        <dbReference type="ARBA" id="ARBA00023055"/>
    </source>
</evidence>
<dbReference type="GO" id="GO:0016125">
    <property type="term" value="P:sterol metabolic process"/>
    <property type="evidence" value="ECO:0007669"/>
    <property type="project" value="UniProtKB-UniRule"/>
</dbReference>
<dbReference type="AlphaFoldDB" id="A0A7S3LK37"/>
<dbReference type="GO" id="GO:0005794">
    <property type="term" value="C:Golgi apparatus"/>
    <property type="evidence" value="ECO:0007669"/>
    <property type="project" value="TreeGrafter"/>
</dbReference>
<evidence type="ECO:0000256" key="9">
    <source>
        <dbReference type="ARBA" id="ARBA00023136"/>
    </source>
</evidence>
<comment type="subcellular location">
    <subcellularLocation>
        <location evidence="1 10">Endoplasmic reticulum membrane</location>
        <topology evidence="1 10">Multi-pass membrane protein</topology>
    </subcellularLocation>
</comment>
<comment type="function">
    <text evidence="10">Mediator of sterol homeostasis involved in sterol uptake, trafficking and distribution into membranes.</text>
</comment>
<name>A0A7S3LK37_9STRA</name>
<dbReference type="PANTHER" id="PTHR14467:SF0">
    <property type="entry name" value="PROTEIN ARV1"/>
    <property type="match status" value="1"/>
</dbReference>
<comment type="function">
    <text evidence="10">Regulates also the sphingolipid metabolism.</text>
</comment>
<keyword evidence="4 10" id="KW-0812">Transmembrane</keyword>
<feature type="transmembrane region" description="Helical" evidence="10">
    <location>
        <begin position="151"/>
        <end position="171"/>
    </location>
</feature>
<keyword evidence="6 10" id="KW-1133">Transmembrane helix</keyword>